<sequence>MEHLKKLNAARTTDSTDGLKIIYPDGWVLLRPSGTEQIFRIYSEAKDTETAEKRGAYYEGIVKDFLNSYKI</sequence>
<reference evidence="2" key="1">
    <citation type="submission" date="2019-08" db="EMBL/GenBank/DDBJ databases">
        <authorList>
            <person name="Kucharzyk K."/>
            <person name="Murdoch R.W."/>
            <person name="Higgins S."/>
            <person name="Loffler F."/>
        </authorList>
    </citation>
    <scope>NUCLEOTIDE SEQUENCE</scope>
</reference>
<dbReference type="EMBL" id="VSSQ01133935">
    <property type="protein sequence ID" value="MPN59669.1"/>
    <property type="molecule type" value="Genomic_DNA"/>
</dbReference>
<dbReference type="Gene3D" id="3.30.310.50">
    <property type="entry name" value="Alpha-D-phosphohexomutase, C-terminal domain"/>
    <property type="match status" value="1"/>
</dbReference>
<dbReference type="GO" id="GO:0016868">
    <property type="term" value="F:intramolecular phosphotransferase activity"/>
    <property type="evidence" value="ECO:0007669"/>
    <property type="project" value="InterPro"/>
</dbReference>
<proteinExistence type="predicted"/>
<dbReference type="AlphaFoldDB" id="A0A645JAB5"/>
<accession>A0A645JAB5</accession>
<evidence type="ECO:0000259" key="1">
    <source>
        <dbReference type="Pfam" id="PF00408"/>
    </source>
</evidence>
<gene>
    <name evidence="2" type="ORF">SDC9_207391</name>
</gene>
<organism evidence="2">
    <name type="scientific">bioreactor metagenome</name>
    <dbReference type="NCBI Taxonomy" id="1076179"/>
    <lineage>
        <taxon>unclassified sequences</taxon>
        <taxon>metagenomes</taxon>
        <taxon>ecological metagenomes</taxon>
    </lineage>
</organism>
<comment type="caution">
    <text evidence="2">The sequence shown here is derived from an EMBL/GenBank/DDBJ whole genome shotgun (WGS) entry which is preliminary data.</text>
</comment>
<protein>
    <recommendedName>
        <fullName evidence="1">Alpha-D-phosphohexomutase C-terminal domain-containing protein</fullName>
    </recommendedName>
</protein>
<feature type="domain" description="Alpha-D-phosphohexomutase C-terminal" evidence="1">
    <location>
        <begin position="9"/>
        <end position="53"/>
    </location>
</feature>
<name>A0A645JAB5_9ZZZZ</name>
<evidence type="ECO:0000313" key="2">
    <source>
        <dbReference type="EMBL" id="MPN59669.1"/>
    </source>
</evidence>
<dbReference type="InterPro" id="IPR005843">
    <property type="entry name" value="A-D-PHexomutase_C"/>
</dbReference>
<dbReference type="SUPFAM" id="SSF55957">
    <property type="entry name" value="Phosphoglucomutase, C-terminal domain"/>
    <property type="match status" value="1"/>
</dbReference>
<dbReference type="InterPro" id="IPR036900">
    <property type="entry name" value="A-D-PHexomutase_C_sf"/>
</dbReference>
<dbReference type="Pfam" id="PF00408">
    <property type="entry name" value="PGM_PMM_IV"/>
    <property type="match status" value="1"/>
</dbReference>